<dbReference type="Proteomes" id="UP000197025">
    <property type="component" value="Unassembled WGS sequence"/>
</dbReference>
<keyword evidence="3" id="KW-1185">Reference proteome</keyword>
<organism evidence="2 3">
    <name type="scientific">Thermoflexus hugenholtzii JAD2</name>
    <dbReference type="NCBI Taxonomy" id="877466"/>
    <lineage>
        <taxon>Bacteria</taxon>
        <taxon>Bacillati</taxon>
        <taxon>Chloroflexota</taxon>
        <taxon>Thermoflexia</taxon>
        <taxon>Thermoflexales</taxon>
        <taxon>Thermoflexaceae</taxon>
        <taxon>Thermoflexus</taxon>
    </lineage>
</organism>
<dbReference type="EMBL" id="FYEK01000022">
    <property type="protein sequence ID" value="SNB62549.1"/>
    <property type="molecule type" value="Genomic_DNA"/>
</dbReference>
<gene>
    <name evidence="2" type="ORF">SAMN02746019_00005450</name>
</gene>
<dbReference type="RefSeq" id="WP_088570814.1">
    <property type="nucleotide sequence ID" value="NZ_FYEK01000022.1"/>
</dbReference>
<evidence type="ECO:0000256" key="1">
    <source>
        <dbReference type="SAM" id="Coils"/>
    </source>
</evidence>
<evidence type="ECO:0000313" key="2">
    <source>
        <dbReference type="EMBL" id="SNB62549.1"/>
    </source>
</evidence>
<evidence type="ECO:0000313" key="3">
    <source>
        <dbReference type="Proteomes" id="UP000197025"/>
    </source>
</evidence>
<accession>A0A212QSI9</accession>
<name>A0A212QSI9_9CHLR</name>
<dbReference type="AlphaFoldDB" id="A0A212QSI9"/>
<dbReference type="InParanoid" id="A0A212QSI9"/>
<sequence>MGKVELELLELRARLERLERRVRQLAGEEPEVPPPTPGVLPDPQHLIAWLRSQGLIREPTPEERRLAAEWEALPEEEKEAHIRLMHRLVLDPPLSRIIMESRR</sequence>
<proteinExistence type="predicted"/>
<feature type="coiled-coil region" evidence="1">
    <location>
        <begin position="1"/>
        <end position="28"/>
    </location>
</feature>
<reference evidence="3" key="1">
    <citation type="submission" date="2017-06" db="EMBL/GenBank/DDBJ databases">
        <authorList>
            <person name="Varghese N."/>
            <person name="Submissions S."/>
        </authorList>
    </citation>
    <scope>NUCLEOTIDE SEQUENCE [LARGE SCALE GENOMIC DNA]</scope>
    <source>
        <strain evidence="3">JAD2</strain>
    </source>
</reference>
<keyword evidence="1" id="KW-0175">Coiled coil</keyword>
<protein>
    <submittedName>
        <fullName evidence="2">Uncharacterized protein</fullName>
    </submittedName>
</protein>